<keyword evidence="4" id="KW-1185">Reference proteome</keyword>
<feature type="region of interest" description="Disordered" evidence="1">
    <location>
        <begin position="232"/>
        <end position="256"/>
    </location>
</feature>
<dbReference type="OrthoDB" id="7334331at2759"/>
<proteinExistence type="predicted"/>
<dbReference type="Pfam" id="PF16064">
    <property type="entry name" value="DUF4806"/>
    <property type="match status" value="1"/>
</dbReference>
<evidence type="ECO:0000259" key="2">
    <source>
        <dbReference type="Pfam" id="PF16064"/>
    </source>
</evidence>
<feature type="domain" description="DUF4806" evidence="2">
    <location>
        <begin position="92"/>
        <end position="184"/>
    </location>
</feature>
<evidence type="ECO:0000313" key="4">
    <source>
        <dbReference type="Proteomes" id="UP001152799"/>
    </source>
</evidence>
<name>A0A9N9QLX2_9CUCU</name>
<dbReference type="InterPro" id="IPR032071">
    <property type="entry name" value="DUF4806"/>
</dbReference>
<evidence type="ECO:0000313" key="3">
    <source>
        <dbReference type="EMBL" id="CAG9764328.1"/>
    </source>
</evidence>
<gene>
    <name evidence="3" type="ORF">CEUTPL_LOCUS4968</name>
</gene>
<protein>
    <recommendedName>
        <fullName evidence="2">DUF4806 domain-containing protein</fullName>
    </recommendedName>
</protein>
<dbReference type="Proteomes" id="UP001152799">
    <property type="component" value="Chromosome 2"/>
</dbReference>
<organism evidence="3 4">
    <name type="scientific">Ceutorhynchus assimilis</name>
    <name type="common">cabbage seed weevil</name>
    <dbReference type="NCBI Taxonomy" id="467358"/>
    <lineage>
        <taxon>Eukaryota</taxon>
        <taxon>Metazoa</taxon>
        <taxon>Ecdysozoa</taxon>
        <taxon>Arthropoda</taxon>
        <taxon>Hexapoda</taxon>
        <taxon>Insecta</taxon>
        <taxon>Pterygota</taxon>
        <taxon>Neoptera</taxon>
        <taxon>Endopterygota</taxon>
        <taxon>Coleoptera</taxon>
        <taxon>Polyphaga</taxon>
        <taxon>Cucujiformia</taxon>
        <taxon>Curculionidae</taxon>
        <taxon>Ceutorhynchinae</taxon>
        <taxon>Ceutorhynchus</taxon>
    </lineage>
</organism>
<dbReference type="AlphaFoldDB" id="A0A9N9QLX2"/>
<reference evidence="3" key="1">
    <citation type="submission" date="2022-01" db="EMBL/GenBank/DDBJ databases">
        <authorList>
            <person name="King R."/>
        </authorList>
    </citation>
    <scope>NUCLEOTIDE SEQUENCE</scope>
</reference>
<evidence type="ECO:0000256" key="1">
    <source>
        <dbReference type="SAM" id="MobiDB-lite"/>
    </source>
</evidence>
<sequence length="256" mass="29297">MYDTCNSFILEQLTATAHNNDIQQIKKDVANIKQDICNIKQEIKFQNTKLNLNLDKIYDLLSAKKNIACNCENEFIRKNYVPIIPTEDLLEKYKFPLSSTADISILDEEIRNNIEFKGQLVLALSRIGGTSGNEDGAKIAYKIIDFLFRPDVLVNYTWTGISRGKSSEKMTFQILEGIVTVLFEVISLADNRHTKQKNAYILKEGILKHAKKRSLRKRAIILPKDQINENVVESREDDDEKVGSQNKEILETDDNN</sequence>
<accession>A0A9N9QLX2</accession>
<dbReference type="EMBL" id="OU892278">
    <property type="protein sequence ID" value="CAG9764328.1"/>
    <property type="molecule type" value="Genomic_DNA"/>
</dbReference>